<evidence type="ECO:0000313" key="3">
    <source>
        <dbReference type="EMBL" id="VFS51392.1"/>
    </source>
</evidence>
<name>A0A2C6DR17_9GAMM</name>
<reference evidence="2" key="2">
    <citation type="submission" date="2017-09" db="EMBL/GenBank/DDBJ databases">
        <title>FDA dAtabase for Regulatory Grade micrObial Sequences (FDA-ARGOS): Supporting development and validation of Infectious Disease Dx tests.</title>
        <authorList>
            <person name="Minogue T."/>
            <person name="Wolcott M."/>
            <person name="Wasieloski L."/>
            <person name="Aguilar W."/>
            <person name="Moore D."/>
            <person name="Tallon L.J."/>
            <person name="Sadzewicz L."/>
            <person name="Ott S."/>
            <person name="Zhao X."/>
            <person name="Nagaraj S."/>
            <person name="Vavikolanu K."/>
            <person name="Aluvathingal J."/>
            <person name="Nadendla S."/>
            <person name="Sichtig H."/>
        </authorList>
    </citation>
    <scope>NUCLEOTIDE SEQUENCE</scope>
    <source>
        <strain evidence="2">FDAARGOS_387</strain>
    </source>
</reference>
<dbReference type="AlphaFoldDB" id="A0A2C6DR17"/>
<accession>A0A2C6DR17</accession>
<dbReference type="Proteomes" id="UP000224974">
    <property type="component" value="Unassembled WGS sequence"/>
</dbReference>
<feature type="region of interest" description="Disordered" evidence="1">
    <location>
        <begin position="1"/>
        <end position="36"/>
    </location>
</feature>
<organism evidence="2 4">
    <name type="scientific">Budvicia aquatica</name>
    <dbReference type="NCBI Taxonomy" id="82979"/>
    <lineage>
        <taxon>Bacteria</taxon>
        <taxon>Pseudomonadati</taxon>
        <taxon>Pseudomonadota</taxon>
        <taxon>Gammaproteobacteria</taxon>
        <taxon>Enterobacterales</taxon>
        <taxon>Budviciaceae</taxon>
        <taxon>Budvicia</taxon>
    </lineage>
</organism>
<keyword evidence="4" id="KW-1185">Reference proteome</keyword>
<dbReference type="EMBL" id="CAADJA010000002">
    <property type="protein sequence ID" value="VFS51392.1"/>
    <property type="molecule type" value="Genomic_DNA"/>
</dbReference>
<protein>
    <submittedName>
        <fullName evidence="2">Uncharacterized protein</fullName>
    </submittedName>
</protein>
<dbReference type="Proteomes" id="UP000373449">
    <property type="component" value="Unassembled WGS sequence"/>
</dbReference>
<dbReference type="EMBL" id="PDDX01000001">
    <property type="protein sequence ID" value="PHI31143.1"/>
    <property type="molecule type" value="Genomic_DNA"/>
</dbReference>
<reference evidence="3 5" key="3">
    <citation type="submission" date="2019-03" db="EMBL/GenBank/DDBJ databases">
        <authorList>
            <consortium name="Pathogen Informatics"/>
        </authorList>
    </citation>
    <scope>NUCLEOTIDE SEQUENCE [LARGE SCALE GENOMIC DNA]</scope>
    <source>
        <strain evidence="3 5">NCTC12282</strain>
    </source>
</reference>
<evidence type="ECO:0000313" key="4">
    <source>
        <dbReference type="Proteomes" id="UP000224974"/>
    </source>
</evidence>
<evidence type="ECO:0000313" key="2">
    <source>
        <dbReference type="EMBL" id="PHI31143.1"/>
    </source>
</evidence>
<dbReference type="OrthoDB" id="6638367at2"/>
<evidence type="ECO:0000313" key="5">
    <source>
        <dbReference type="Proteomes" id="UP000373449"/>
    </source>
</evidence>
<reference evidence="4" key="1">
    <citation type="submission" date="2017-09" db="EMBL/GenBank/DDBJ databases">
        <title>FDA dAtabase for Regulatory Grade micrObial Sequences (FDA-ARGOS): Supporting development and validation of Infectious Disease Dx tests.</title>
        <authorList>
            <person name="Minogue T."/>
            <person name="Wolcott M."/>
            <person name="Wasieloski L."/>
            <person name="Aguilar W."/>
            <person name="Moore D."/>
            <person name="Tallon L."/>
            <person name="Sadzewicz L."/>
            <person name="Ott S."/>
            <person name="Zhao X."/>
            <person name="Nagaraj S."/>
            <person name="Vavikolanu K."/>
            <person name="Aluvathingal J."/>
            <person name="Nadendla S."/>
            <person name="Sichtig H."/>
        </authorList>
    </citation>
    <scope>NUCLEOTIDE SEQUENCE [LARGE SCALE GENOMIC DNA]</scope>
    <source>
        <strain evidence="4">FDAARGOS_387</strain>
    </source>
</reference>
<proteinExistence type="predicted"/>
<dbReference type="STRING" id="1111728.GCA_000427805_01574"/>
<feature type="compositionally biased region" description="Polar residues" evidence="1">
    <location>
        <begin position="14"/>
        <end position="36"/>
    </location>
</feature>
<evidence type="ECO:0000256" key="1">
    <source>
        <dbReference type="SAM" id="MobiDB-lite"/>
    </source>
</evidence>
<gene>
    <name evidence="2" type="ORF">CRN84_18265</name>
    <name evidence="3" type="ORF">NCTC12282_05035</name>
</gene>
<dbReference type="RefSeq" id="WP_029094582.1">
    <property type="nucleotide sequence ID" value="NZ_CAADJA010000002.1"/>
</dbReference>
<sequence>MRDLSHNEIEMVSGSGSLSNLGKALSNATPATDTPVNDFTQQFEDMLKAIGDAFVKIGNILNYYTNLFPLPGSSNK</sequence>